<keyword evidence="1" id="KW-0472">Membrane</keyword>
<evidence type="ECO:0000313" key="2">
    <source>
        <dbReference type="EMBL" id="MFC5217305.1"/>
    </source>
</evidence>
<dbReference type="Proteomes" id="UP001596263">
    <property type="component" value="Unassembled WGS sequence"/>
</dbReference>
<keyword evidence="3" id="KW-1185">Reference proteome</keyword>
<keyword evidence="1" id="KW-0812">Transmembrane</keyword>
<protein>
    <submittedName>
        <fullName evidence="2">Uncharacterized protein</fullName>
    </submittedName>
</protein>
<comment type="caution">
    <text evidence="2">The sequence shown here is derived from an EMBL/GenBank/DDBJ whole genome shotgun (WGS) entry which is preliminary data.</text>
</comment>
<evidence type="ECO:0000256" key="1">
    <source>
        <dbReference type="SAM" id="Phobius"/>
    </source>
</evidence>
<organism evidence="2 3">
    <name type="scientific">Streptomyces coerulescens</name>
    <dbReference type="NCBI Taxonomy" id="29304"/>
    <lineage>
        <taxon>Bacteria</taxon>
        <taxon>Bacillati</taxon>
        <taxon>Actinomycetota</taxon>
        <taxon>Actinomycetes</taxon>
        <taxon>Kitasatosporales</taxon>
        <taxon>Streptomycetaceae</taxon>
        <taxon>Streptomyces</taxon>
    </lineage>
</organism>
<feature type="transmembrane region" description="Helical" evidence="1">
    <location>
        <begin position="27"/>
        <end position="44"/>
    </location>
</feature>
<sequence length="46" mass="5205">MNCKLLLVAVALTAVMSHSHVDWVRVTARAALISILLWALLFWGQW</sequence>
<reference evidence="3" key="1">
    <citation type="journal article" date="2019" name="Int. J. Syst. Evol. Microbiol.">
        <title>The Global Catalogue of Microorganisms (GCM) 10K type strain sequencing project: providing services to taxonomists for standard genome sequencing and annotation.</title>
        <authorList>
            <consortium name="The Broad Institute Genomics Platform"/>
            <consortium name="The Broad Institute Genome Sequencing Center for Infectious Disease"/>
            <person name="Wu L."/>
            <person name="Ma J."/>
        </authorList>
    </citation>
    <scope>NUCLEOTIDE SEQUENCE [LARGE SCALE GENOMIC DNA]</scope>
    <source>
        <strain evidence="3">KCTC 42586</strain>
    </source>
</reference>
<gene>
    <name evidence="2" type="ORF">ACFPQ9_26045</name>
</gene>
<dbReference type="RefSeq" id="WP_380857889.1">
    <property type="nucleotide sequence ID" value="NZ_JBHSKM010000019.1"/>
</dbReference>
<name>A0ABW0CN59_STRCD</name>
<dbReference type="EMBL" id="JBHSKM010000019">
    <property type="protein sequence ID" value="MFC5217305.1"/>
    <property type="molecule type" value="Genomic_DNA"/>
</dbReference>
<accession>A0ABW0CN59</accession>
<evidence type="ECO:0000313" key="3">
    <source>
        <dbReference type="Proteomes" id="UP001596263"/>
    </source>
</evidence>
<proteinExistence type="predicted"/>
<keyword evidence="1" id="KW-1133">Transmembrane helix</keyword>